<dbReference type="InterPro" id="IPR040828">
    <property type="entry name" value="pPIWI_RE_REase"/>
</dbReference>
<dbReference type="eggNOG" id="COG1974">
    <property type="taxonomic scope" value="Bacteria"/>
</dbReference>
<keyword evidence="4" id="KW-1185">Reference proteome</keyword>
<proteinExistence type="predicted"/>
<organism evidence="3 4">
    <name type="scientific">Streptomyces clavuligerus</name>
    <dbReference type="NCBI Taxonomy" id="1901"/>
    <lineage>
        <taxon>Bacteria</taxon>
        <taxon>Bacillati</taxon>
        <taxon>Actinomycetota</taxon>
        <taxon>Actinomycetes</taxon>
        <taxon>Kitasatosporales</taxon>
        <taxon>Streptomycetaceae</taxon>
        <taxon>Streptomyces</taxon>
    </lineage>
</organism>
<evidence type="ECO:0000313" key="3">
    <source>
        <dbReference type="EMBL" id="EFG10546.1"/>
    </source>
</evidence>
<protein>
    <submittedName>
        <fullName evidence="3">Transcriptional regulator, Fis family</fullName>
    </submittedName>
</protein>
<dbReference type="AlphaFoldDB" id="B5GWS3"/>
<feature type="domain" description="REase associating with pPIWI RE" evidence="1">
    <location>
        <begin position="257"/>
        <end position="373"/>
    </location>
</feature>
<name>B5GWS3_STRCL</name>
<dbReference type="Proteomes" id="UP000002357">
    <property type="component" value="Chromosome"/>
</dbReference>
<dbReference type="InterPro" id="IPR041191">
    <property type="entry name" value="pPIWI_RE_Y"/>
</dbReference>
<dbReference type="Pfam" id="PF18156">
    <property type="entry name" value="pPIWI_RE_Y"/>
    <property type="match status" value="1"/>
</dbReference>
<dbReference type="OrthoDB" id="580959at2"/>
<dbReference type="RefSeq" id="WP_003956328.1">
    <property type="nucleotide sequence ID" value="NZ_CM000913.1"/>
</dbReference>
<dbReference type="KEGG" id="sclf:BB341_01145"/>
<feature type="domain" description="pPIWI-RE three-gene island" evidence="2">
    <location>
        <begin position="17"/>
        <end position="158"/>
    </location>
</feature>
<dbReference type="Pfam" id="PF18154">
    <property type="entry name" value="pPIWI_RE_REase"/>
    <property type="match status" value="1"/>
</dbReference>
<evidence type="ECO:0000259" key="1">
    <source>
        <dbReference type="Pfam" id="PF18154"/>
    </source>
</evidence>
<evidence type="ECO:0000259" key="2">
    <source>
        <dbReference type="Pfam" id="PF18156"/>
    </source>
</evidence>
<dbReference type="GeneID" id="93728128"/>
<dbReference type="STRING" id="1901.BB341_01145"/>
<sequence>MTMEDPDDWETCQGVALLRMLAGAVVALEDVTGLDSFRLPYPSDAQRALDHTALACLRRRAEPPRSIPELLEWCRNRPLTDWPVDLPADAVAPEDRFLDEESGLPTELTREWWVQPGDTPARLHHRDVVRWALRTCRQHGPEPYAAFRRLLVRQPVLTHTEWFSVITDPLLTDVRELLGSIYQEVPPGLVRPGRGCAECLHCGMLLTPVGEADWWCERDSCRSLGPEPEIGRIIGPEQCNGLVQLDRPLRQFVSRPGRTALDLEAGLTRLGATVRMWPLTDAYPMWVGFPDGHVWALDIKDWAHPGLLGRTAATVRADPPYDEAFWVVPGYRVTARPDYLAVFHRHRPPGAGGLTLLPEDEVLRRAELRLRAANGLPEGADDSGEGTADA</sequence>
<accession>B5GWS3</accession>
<reference evidence="3 4" key="1">
    <citation type="journal article" date="2010" name="Genome Biol. Evol.">
        <title>The sequence of a 1.8-mb bacterial linear plasmid reveals a rich evolutionary reservoir of secondary metabolic pathways.</title>
        <authorList>
            <person name="Medema M.H."/>
            <person name="Trefzer A."/>
            <person name="Kovalchuk A."/>
            <person name="van den Berg M."/>
            <person name="Mueller U."/>
            <person name="Heijne W."/>
            <person name="Wu L."/>
            <person name="Alam M.T."/>
            <person name="Ronning C.M."/>
            <person name="Nierman W.C."/>
            <person name="Bovenberg R.A.L."/>
            <person name="Breitling R."/>
            <person name="Takano E."/>
        </authorList>
    </citation>
    <scope>NUCLEOTIDE SEQUENCE [LARGE SCALE GENOMIC DNA]</scope>
    <source>
        <strain evidence="4">ATCC 27064 / DSM 738 / JCM 4710 / NBRC 13307 / NCIMB 12785 / NRRL 3585 / VKM Ac-602</strain>
    </source>
</reference>
<evidence type="ECO:0000313" key="4">
    <source>
        <dbReference type="Proteomes" id="UP000002357"/>
    </source>
</evidence>
<gene>
    <name evidence="3" type="ORF">SCLAV_5479</name>
</gene>
<dbReference type="EMBL" id="CM000913">
    <property type="protein sequence ID" value="EFG10546.1"/>
    <property type="molecule type" value="Genomic_DNA"/>
</dbReference>